<evidence type="ECO:0000313" key="4">
    <source>
        <dbReference type="EMBL" id="KAH6659606.1"/>
    </source>
</evidence>
<dbReference type="InterPro" id="IPR052783">
    <property type="entry name" value="Metabolic/Drug-Res_Regulator"/>
</dbReference>
<dbReference type="GO" id="GO:0000981">
    <property type="term" value="F:DNA-binding transcription factor activity, RNA polymerase II-specific"/>
    <property type="evidence" value="ECO:0007669"/>
    <property type="project" value="InterPro"/>
</dbReference>
<protein>
    <recommendedName>
        <fullName evidence="3">Zn(2)-C6 fungal-type domain-containing protein</fullName>
    </recommendedName>
</protein>
<dbReference type="AlphaFoldDB" id="A0A9P8UW30"/>
<comment type="caution">
    <text evidence="4">The sequence shown here is derived from an EMBL/GenBank/DDBJ whole genome shotgun (WGS) entry which is preliminary data.</text>
</comment>
<accession>A0A9P8UW30</accession>
<evidence type="ECO:0000256" key="1">
    <source>
        <dbReference type="ARBA" id="ARBA00023242"/>
    </source>
</evidence>
<keyword evidence="5" id="KW-1185">Reference proteome</keyword>
<evidence type="ECO:0000259" key="3">
    <source>
        <dbReference type="PROSITE" id="PS50048"/>
    </source>
</evidence>
<dbReference type="Pfam" id="PF00172">
    <property type="entry name" value="Zn_clus"/>
    <property type="match status" value="1"/>
</dbReference>
<dbReference type="SMART" id="SM00066">
    <property type="entry name" value="GAL4"/>
    <property type="match status" value="1"/>
</dbReference>
<feature type="region of interest" description="Disordered" evidence="2">
    <location>
        <begin position="153"/>
        <end position="247"/>
    </location>
</feature>
<keyword evidence="1" id="KW-0539">Nucleus</keyword>
<dbReference type="CDD" id="cd00067">
    <property type="entry name" value="GAL4"/>
    <property type="match status" value="1"/>
</dbReference>
<dbReference type="PROSITE" id="PS50048">
    <property type="entry name" value="ZN2_CY6_FUNGAL_2"/>
    <property type="match status" value="1"/>
</dbReference>
<evidence type="ECO:0000313" key="5">
    <source>
        <dbReference type="Proteomes" id="UP000758603"/>
    </source>
</evidence>
<feature type="domain" description="Zn(2)-C6 fungal-type" evidence="3">
    <location>
        <begin position="21"/>
        <end position="51"/>
    </location>
</feature>
<dbReference type="SUPFAM" id="SSF57701">
    <property type="entry name" value="Zn2/Cys6 DNA-binding domain"/>
    <property type="match status" value="1"/>
</dbReference>
<sequence>MSDGESDGDKRASKKRKASRACDRCNVQHQPCDNAIPKCSVCERAGTDCTYNRPIRKRGPRTGYTAQFGERLWGLVLRANPDLEDVVLQLLASGMPGDTGVSNADYFKNNDNQSELVNRFNESRLGKFVHNGELPSLDELRKTQASAQANAHLPAANKGDQGTGDGEILQSHGRRSRRSTVSVTSKPSPSVNPHGPIQNPGDIYTLSEDIRKRSSHADVDGLSQTQRPSPSQNITQTPDWHSFSTSANNNTSLPFEFMPDSFTHDYGSLLRTPVQNGRGISEVQSSSKENNPAKSVDELLVNRNISGVQTGTQSTDFDFPDINQWYDSIPTDTLLNLGFTGGEGMAQDFLELCENPDPVESAPISPSGQDEDEEAVWRRLVMRGRFV</sequence>
<proteinExistence type="predicted"/>
<reference evidence="4" key="1">
    <citation type="journal article" date="2021" name="Nat. Commun.">
        <title>Genetic determinants of endophytism in the Arabidopsis root mycobiome.</title>
        <authorList>
            <person name="Mesny F."/>
            <person name="Miyauchi S."/>
            <person name="Thiergart T."/>
            <person name="Pickel B."/>
            <person name="Atanasova L."/>
            <person name="Karlsson M."/>
            <person name="Huettel B."/>
            <person name="Barry K.W."/>
            <person name="Haridas S."/>
            <person name="Chen C."/>
            <person name="Bauer D."/>
            <person name="Andreopoulos W."/>
            <person name="Pangilinan J."/>
            <person name="LaButti K."/>
            <person name="Riley R."/>
            <person name="Lipzen A."/>
            <person name="Clum A."/>
            <person name="Drula E."/>
            <person name="Henrissat B."/>
            <person name="Kohler A."/>
            <person name="Grigoriev I.V."/>
            <person name="Martin F.M."/>
            <person name="Hacquard S."/>
        </authorList>
    </citation>
    <scope>NUCLEOTIDE SEQUENCE</scope>
    <source>
        <strain evidence="4">MPI-SDFR-AT-0073</strain>
    </source>
</reference>
<organism evidence="4 5">
    <name type="scientific">Truncatella angustata</name>
    <dbReference type="NCBI Taxonomy" id="152316"/>
    <lineage>
        <taxon>Eukaryota</taxon>
        <taxon>Fungi</taxon>
        <taxon>Dikarya</taxon>
        <taxon>Ascomycota</taxon>
        <taxon>Pezizomycotina</taxon>
        <taxon>Sordariomycetes</taxon>
        <taxon>Xylariomycetidae</taxon>
        <taxon>Amphisphaeriales</taxon>
        <taxon>Sporocadaceae</taxon>
        <taxon>Truncatella</taxon>
    </lineage>
</organism>
<dbReference type="GeneID" id="70135127"/>
<dbReference type="RefSeq" id="XP_045963737.1">
    <property type="nucleotide sequence ID" value="XM_046106236.1"/>
</dbReference>
<dbReference type="EMBL" id="JAGPXC010000001">
    <property type="protein sequence ID" value="KAH6659606.1"/>
    <property type="molecule type" value="Genomic_DNA"/>
</dbReference>
<dbReference type="GO" id="GO:0008270">
    <property type="term" value="F:zinc ion binding"/>
    <property type="evidence" value="ECO:0007669"/>
    <property type="project" value="InterPro"/>
</dbReference>
<gene>
    <name evidence="4" type="ORF">BKA67DRAFT_652831</name>
</gene>
<feature type="compositionally biased region" description="Basic and acidic residues" evidence="2">
    <location>
        <begin position="208"/>
        <end position="219"/>
    </location>
</feature>
<dbReference type="InterPro" id="IPR036864">
    <property type="entry name" value="Zn2-C6_fun-type_DNA-bd_sf"/>
</dbReference>
<feature type="compositionally biased region" description="Polar residues" evidence="2">
    <location>
        <begin position="222"/>
        <end position="247"/>
    </location>
</feature>
<name>A0A9P8UW30_9PEZI</name>
<dbReference type="Proteomes" id="UP000758603">
    <property type="component" value="Unassembled WGS sequence"/>
</dbReference>
<dbReference type="PANTHER" id="PTHR47655">
    <property type="entry name" value="QUINIC ACID UTILIZATION ACTIVATOR"/>
    <property type="match status" value="1"/>
</dbReference>
<dbReference type="InterPro" id="IPR001138">
    <property type="entry name" value="Zn2Cys6_DnaBD"/>
</dbReference>
<dbReference type="PANTHER" id="PTHR47655:SF2">
    <property type="entry name" value="QUINIC ACID UTILIZATION ACTIVATOR"/>
    <property type="match status" value="1"/>
</dbReference>
<feature type="compositionally biased region" description="Low complexity" evidence="2">
    <location>
        <begin position="179"/>
        <end position="191"/>
    </location>
</feature>
<dbReference type="GO" id="GO:0045944">
    <property type="term" value="P:positive regulation of transcription by RNA polymerase II"/>
    <property type="evidence" value="ECO:0007669"/>
    <property type="project" value="TreeGrafter"/>
</dbReference>
<feature type="region of interest" description="Disordered" evidence="2">
    <location>
        <begin position="1"/>
        <end position="20"/>
    </location>
</feature>
<dbReference type="OrthoDB" id="2534600at2759"/>
<evidence type="ECO:0000256" key="2">
    <source>
        <dbReference type="SAM" id="MobiDB-lite"/>
    </source>
</evidence>
<dbReference type="Gene3D" id="4.10.240.10">
    <property type="entry name" value="Zn(2)-C6 fungal-type DNA-binding domain"/>
    <property type="match status" value="1"/>
</dbReference>